<sequence>MPSGRIGVASEAQLADAVTANLAAEDALKNFGPLWSEAERLDAELAAARTELSDAMETSLRAEAALRDQANALATINQTLGQTAELHRATTAQLNIQSGRVLIADRLRHGSGLASH</sequence>
<accession>A0A401TQL2</accession>
<dbReference type="EMBL" id="BEZZ01148308">
    <property type="protein sequence ID" value="GCC44899.1"/>
    <property type="molecule type" value="Genomic_DNA"/>
</dbReference>
<evidence type="ECO:0000313" key="2">
    <source>
        <dbReference type="Proteomes" id="UP000287033"/>
    </source>
</evidence>
<dbReference type="AlphaFoldDB" id="A0A401TQL2"/>
<proteinExistence type="predicted"/>
<organism evidence="1 2">
    <name type="scientific">Chiloscyllium punctatum</name>
    <name type="common">Brownbanded bambooshark</name>
    <name type="synonym">Hemiscyllium punctatum</name>
    <dbReference type="NCBI Taxonomy" id="137246"/>
    <lineage>
        <taxon>Eukaryota</taxon>
        <taxon>Metazoa</taxon>
        <taxon>Chordata</taxon>
        <taxon>Craniata</taxon>
        <taxon>Vertebrata</taxon>
        <taxon>Chondrichthyes</taxon>
        <taxon>Elasmobranchii</taxon>
        <taxon>Galeomorphii</taxon>
        <taxon>Galeoidea</taxon>
        <taxon>Orectolobiformes</taxon>
        <taxon>Hemiscylliidae</taxon>
        <taxon>Chiloscyllium</taxon>
    </lineage>
</organism>
<gene>
    <name evidence="1" type="ORF">chiPu_0029108</name>
</gene>
<dbReference type="Proteomes" id="UP000287033">
    <property type="component" value="Unassembled WGS sequence"/>
</dbReference>
<evidence type="ECO:0000313" key="1">
    <source>
        <dbReference type="EMBL" id="GCC44899.1"/>
    </source>
</evidence>
<keyword evidence="2" id="KW-1185">Reference proteome</keyword>
<protein>
    <submittedName>
        <fullName evidence="1">Uncharacterized protein</fullName>
    </submittedName>
</protein>
<comment type="caution">
    <text evidence="1">The sequence shown here is derived from an EMBL/GenBank/DDBJ whole genome shotgun (WGS) entry which is preliminary data.</text>
</comment>
<reference evidence="1 2" key="1">
    <citation type="journal article" date="2018" name="Nat. Ecol. Evol.">
        <title>Shark genomes provide insights into elasmobranch evolution and the origin of vertebrates.</title>
        <authorList>
            <person name="Hara Y"/>
            <person name="Yamaguchi K"/>
            <person name="Onimaru K"/>
            <person name="Kadota M"/>
            <person name="Koyanagi M"/>
            <person name="Keeley SD"/>
            <person name="Tatsumi K"/>
            <person name="Tanaka K"/>
            <person name="Motone F"/>
            <person name="Kageyama Y"/>
            <person name="Nozu R"/>
            <person name="Adachi N"/>
            <person name="Nishimura O"/>
            <person name="Nakagawa R"/>
            <person name="Tanegashima C"/>
            <person name="Kiyatake I"/>
            <person name="Matsumoto R"/>
            <person name="Murakumo K"/>
            <person name="Nishida K"/>
            <person name="Terakita A"/>
            <person name="Kuratani S"/>
            <person name="Sato K"/>
            <person name="Hyodo S Kuraku.S."/>
        </authorList>
    </citation>
    <scope>NUCLEOTIDE SEQUENCE [LARGE SCALE GENOMIC DNA]</scope>
</reference>
<name>A0A401TQL2_CHIPU</name>